<proteinExistence type="predicted"/>
<evidence type="ECO:0000313" key="4">
    <source>
        <dbReference type="Proteomes" id="UP000229631"/>
    </source>
</evidence>
<dbReference type="Proteomes" id="UP000229631">
    <property type="component" value="Unassembled WGS sequence"/>
</dbReference>
<keyword evidence="1" id="KW-1133">Transmembrane helix</keyword>
<dbReference type="InterPro" id="IPR013783">
    <property type="entry name" value="Ig-like_fold"/>
</dbReference>
<dbReference type="AlphaFoldDB" id="A0A2M7BEF0"/>
<dbReference type="EMBL" id="PEVC01000021">
    <property type="protein sequence ID" value="PIV01464.1"/>
    <property type="molecule type" value="Genomic_DNA"/>
</dbReference>
<feature type="domain" description="Fibronectin type-III" evidence="2">
    <location>
        <begin position="319"/>
        <end position="409"/>
    </location>
</feature>
<name>A0A2M7BEF0_9BACT</name>
<organism evidence="3 4">
    <name type="scientific">Candidatus Shapirobacteria bacterium CG03_land_8_20_14_0_80_39_12</name>
    <dbReference type="NCBI Taxonomy" id="1974879"/>
    <lineage>
        <taxon>Bacteria</taxon>
        <taxon>Candidatus Shapironibacteriota</taxon>
    </lineage>
</organism>
<accession>A0A2M7BEF0</accession>
<keyword evidence="1" id="KW-0812">Transmembrane</keyword>
<dbReference type="CDD" id="cd00063">
    <property type="entry name" value="FN3"/>
    <property type="match status" value="1"/>
</dbReference>
<dbReference type="PROSITE" id="PS50853">
    <property type="entry name" value="FN3"/>
    <property type="match status" value="2"/>
</dbReference>
<dbReference type="Gene3D" id="2.60.40.10">
    <property type="entry name" value="Immunoglobulins"/>
    <property type="match status" value="2"/>
</dbReference>
<evidence type="ECO:0000313" key="3">
    <source>
        <dbReference type="EMBL" id="PIV01464.1"/>
    </source>
</evidence>
<dbReference type="Pfam" id="PF00041">
    <property type="entry name" value="fn3"/>
    <property type="match status" value="1"/>
</dbReference>
<comment type="caution">
    <text evidence="3">The sequence shown here is derived from an EMBL/GenBank/DDBJ whole genome shotgun (WGS) entry which is preliminary data.</text>
</comment>
<keyword evidence="1" id="KW-0472">Membrane</keyword>
<dbReference type="SMART" id="SM00060">
    <property type="entry name" value="FN3"/>
    <property type="match status" value="1"/>
</dbReference>
<protein>
    <recommendedName>
        <fullName evidence="2">Fibronectin type-III domain-containing protein</fullName>
    </recommendedName>
</protein>
<dbReference type="SUPFAM" id="SSF49265">
    <property type="entry name" value="Fibronectin type III"/>
    <property type="match status" value="1"/>
</dbReference>
<evidence type="ECO:0000256" key="1">
    <source>
        <dbReference type="SAM" id="Phobius"/>
    </source>
</evidence>
<dbReference type="InterPro" id="IPR036116">
    <property type="entry name" value="FN3_sf"/>
</dbReference>
<feature type="transmembrane region" description="Helical" evidence="1">
    <location>
        <begin position="12"/>
        <end position="33"/>
    </location>
</feature>
<sequence length="542" mass="57591">MVSKLRRKKPIKIFFVLFLVISWLFSGWPPIWLNPRIPSKIKEGQALNKVNNWDFTGSSTGWTYTSDTGTDLCGSTTTTNEISAETGDYDGTIGNPSGSFKFSTPVIKKTLTRGKITQTFVAPGSGTVKAKGRFDYYAVGSSWRTHAADSSWIRLDLYDSGETTYVASLGCASFTSDQSWTTTSWSSDTNLTGGTTYTVRATFRSYTGTVNASNSIWIDNVIVNFAPTGLFVSAPDGSTNALLSWTTSTAGTGAPGLHSTNSYNIFRDSSFLSIGTTNSYTDTSSAANTTYSYTIEDLDTNGVTSPLSAAVNLLTRPGVPTTPTFTNVQSTSLRVGWTAPTGGAVSYKIERCSGSGCSNFSQITAGETNLYYDNTGLTAETLYRYCIRATNATGDGACSGIGEVTTPVTAIISVSIVANSAVMYGTVATSKSTIQLGTTPILKNEGNVTESFRIKTSNATVGVGTTWVVGSTAGVNIFVHEFSINGGGLWTALSTADSYQDLVAGVGVGNTQPFDLRITVPTDPTDYQERTIQVTILATQTN</sequence>
<feature type="domain" description="Fibronectin type-III" evidence="2">
    <location>
        <begin position="226"/>
        <end position="318"/>
    </location>
</feature>
<gene>
    <name evidence="3" type="ORF">COS54_01035</name>
</gene>
<evidence type="ECO:0000259" key="2">
    <source>
        <dbReference type="PROSITE" id="PS50853"/>
    </source>
</evidence>
<reference evidence="4" key="1">
    <citation type="submission" date="2017-09" db="EMBL/GenBank/DDBJ databases">
        <title>Depth-based differentiation of microbial function through sediment-hosted aquifers and enrichment of novel symbionts in the deep terrestrial subsurface.</title>
        <authorList>
            <person name="Probst A.J."/>
            <person name="Ladd B."/>
            <person name="Jarett J.K."/>
            <person name="Geller-Mcgrath D.E."/>
            <person name="Sieber C.M.K."/>
            <person name="Emerson J.B."/>
            <person name="Anantharaman K."/>
            <person name="Thomas B.C."/>
            <person name="Malmstrom R."/>
            <person name="Stieglmeier M."/>
            <person name="Klingl A."/>
            <person name="Woyke T."/>
            <person name="Ryan C.M."/>
            <person name="Banfield J.F."/>
        </authorList>
    </citation>
    <scope>NUCLEOTIDE SEQUENCE [LARGE SCALE GENOMIC DNA]</scope>
</reference>
<dbReference type="InterPro" id="IPR003961">
    <property type="entry name" value="FN3_dom"/>
</dbReference>